<dbReference type="AlphaFoldDB" id="A0A3G2R963"/>
<dbReference type="InterPro" id="IPR033749">
    <property type="entry name" value="Polyprenyl_synt_CS"/>
</dbReference>
<dbReference type="EMBL" id="CP033169">
    <property type="protein sequence ID" value="AYO32032.1"/>
    <property type="molecule type" value="Genomic_DNA"/>
</dbReference>
<keyword evidence="5" id="KW-0460">Magnesium</keyword>
<accession>A0A3G2R963</accession>
<evidence type="ECO:0000313" key="8">
    <source>
        <dbReference type="Proteomes" id="UP000280960"/>
    </source>
</evidence>
<dbReference type="GO" id="GO:0004659">
    <property type="term" value="F:prenyltransferase activity"/>
    <property type="evidence" value="ECO:0007669"/>
    <property type="project" value="InterPro"/>
</dbReference>
<dbReference type="Pfam" id="PF00348">
    <property type="entry name" value="polyprenyl_synt"/>
    <property type="match status" value="1"/>
</dbReference>
<dbReference type="GO" id="GO:0046872">
    <property type="term" value="F:metal ion binding"/>
    <property type="evidence" value="ECO:0007669"/>
    <property type="project" value="UniProtKB-KW"/>
</dbReference>
<comment type="cofactor">
    <cofactor evidence="1">
        <name>Mg(2+)</name>
        <dbReference type="ChEBI" id="CHEBI:18420"/>
    </cofactor>
</comment>
<dbReference type="InterPro" id="IPR008949">
    <property type="entry name" value="Isoprenoid_synthase_dom_sf"/>
</dbReference>
<evidence type="ECO:0000256" key="1">
    <source>
        <dbReference type="ARBA" id="ARBA00001946"/>
    </source>
</evidence>
<evidence type="ECO:0000256" key="6">
    <source>
        <dbReference type="RuleBase" id="RU004466"/>
    </source>
</evidence>
<dbReference type="InterPro" id="IPR000092">
    <property type="entry name" value="Polyprenyl_synt"/>
</dbReference>
<dbReference type="PANTHER" id="PTHR12001:SF69">
    <property type="entry name" value="ALL TRANS-POLYPRENYL-DIPHOSPHATE SYNTHASE PDSS1"/>
    <property type="match status" value="1"/>
</dbReference>
<keyword evidence="8" id="KW-1185">Reference proteome</keyword>
<organism evidence="7 8">
    <name type="scientific">Biomaibacter acetigenes</name>
    <dbReference type="NCBI Taxonomy" id="2316383"/>
    <lineage>
        <taxon>Bacteria</taxon>
        <taxon>Bacillati</taxon>
        <taxon>Bacillota</taxon>
        <taxon>Clostridia</taxon>
        <taxon>Thermosediminibacterales</taxon>
        <taxon>Tepidanaerobacteraceae</taxon>
        <taxon>Biomaibacter</taxon>
    </lineage>
</organism>
<name>A0A3G2R963_9FIRM</name>
<protein>
    <submittedName>
        <fullName evidence="7">Polyprenyl synthetase family protein</fullName>
    </submittedName>
</protein>
<dbReference type="SUPFAM" id="SSF48576">
    <property type="entry name" value="Terpenoid synthases"/>
    <property type="match status" value="1"/>
</dbReference>
<dbReference type="PANTHER" id="PTHR12001">
    <property type="entry name" value="GERANYLGERANYL PYROPHOSPHATE SYNTHASE"/>
    <property type="match status" value="1"/>
</dbReference>
<dbReference type="GO" id="GO:0008299">
    <property type="term" value="P:isoprenoid biosynthetic process"/>
    <property type="evidence" value="ECO:0007669"/>
    <property type="project" value="InterPro"/>
</dbReference>
<reference evidence="7 8" key="1">
    <citation type="submission" date="2018-10" db="EMBL/GenBank/DDBJ databases">
        <authorList>
            <person name="Zhang X."/>
        </authorList>
    </citation>
    <scope>NUCLEOTIDE SEQUENCE [LARGE SCALE GENOMIC DNA]</scope>
    <source>
        <strain evidence="7 8">SK-G1</strain>
    </source>
</reference>
<dbReference type="KEGG" id="bacg:D2962_16780"/>
<keyword evidence="3 6" id="KW-0808">Transferase</keyword>
<dbReference type="Proteomes" id="UP000280960">
    <property type="component" value="Chromosome"/>
</dbReference>
<evidence type="ECO:0000256" key="2">
    <source>
        <dbReference type="ARBA" id="ARBA00006706"/>
    </source>
</evidence>
<dbReference type="CDD" id="cd00685">
    <property type="entry name" value="Trans_IPPS_HT"/>
    <property type="match status" value="1"/>
</dbReference>
<evidence type="ECO:0000256" key="5">
    <source>
        <dbReference type="ARBA" id="ARBA00022842"/>
    </source>
</evidence>
<keyword evidence="4" id="KW-0479">Metal-binding</keyword>
<sequence>MQPAVIRNLLKGRYNLTVNENLALSPPETDLESMLQYVKSIIRESIDTGEKTLKEMALYFAGSQGKLLRPTLTLACGLICKGSPKLNLEELYFTAAGVEMLHMSALVHDDIIDRAEMRRGKPTINEIYGSDMALLLGDYFYSRALSLMSKISDMSILEQALSVIARMVEGEVKQKKEAFDTGISLKDYLARIARKTASLTAFSCFAGAQVAKLAEKEVKALVKFGEYFGKAYQIRDDILDFLKNEHVLKKPTSDLHQGIFTLPMVLYLKENRHGFANSVVSQEQVKSLYDKCIKSSAVSRSILLCNTYLEKSLRILMTFPDSPIRFKVINILQKVYIYT</sequence>
<dbReference type="SFLD" id="SFLDS00005">
    <property type="entry name" value="Isoprenoid_Synthase_Type_I"/>
    <property type="match status" value="1"/>
</dbReference>
<comment type="similarity">
    <text evidence="2 6">Belongs to the FPP/GGPP synthase family.</text>
</comment>
<gene>
    <name evidence="7" type="ORF">D2962_16780</name>
</gene>
<evidence type="ECO:0000313" key="7">
    <source>
        <dbReference type="EMBL" id="AYO32032.1"/>
    </source>
</evidence>
<evidence type="ECO:0000256" key="3">
    <source>
        <dbReference type="ARBA" id="ARBA00022679"/>
    </source>
</evidence>
<proteinExistence type="inferred from homology"/>
<dbReference type="Gene3D" id="1.10.600.10">
    <property type="entry name" value="Farnesyl Diphosphate Synthase"/>
    <property type="match status" value="1"/>
</dbReference>
<evidence type="ECO:0000256" key="4">
    <source>
        <dbReference type="ARBA" id="ARBA00022723"/>
    </source>
</evidence>
<dbReference type="PROSITE" id="PS00723">
    <property type="entry name" value="POLYPRENYL_SYNTHASE_1"/>
    <property type="match status" value="1"/>
</dbReference>
<dbReference type="PROSITE" id="PS00444">
    <property type="entry name" value="POLYPRENYL_SYNTHASE_2"/>
    <property type="match status" value="1"/>
</dbReference>